<dbReference type="OrthoDB" id="2141514at2759"/>
<dbReference type="PANTHER" id="PTHR33428">
    <property type="entry name" value="CHLOROPHYLLASE-2, CHLOROPLASTIC"/>
    <property type="match status" value="1"/>
</dbReference>
<dbReference type="Proteomes" id="UP001056012">
    <property type="component" value="Chromosome 8"/>
</dbReference>
<dbReference type="EMBL" id="CP089281">
    <property type="protein sequence ID" value="USP82692.1"/>
    <property type="molecule type" value="Genomic_DNA"/>
</dbReference>
<reference evidence="2" key="1">
    <citation type="submission" date="2021-12" db="EMBL/GenBank/DDBJ databases">
        <title>Curvularia clavata genome.</title>
        <authorList>
            <person name="Cao Y."/>
        </authorList>
    </citation>
    <scope>NUCLEOTIDE SEQUENCE</scope>
    <source>
        <strain evidence="2">Yc1106</strain>
    </source>
</reference>
<name>A0A9Q8ZFZ7_CURCL</name>
<accession>A0A9Q8ZFZ7</accession>
<dbReference type="VEuPathDB" id="FungiDB:yc1106_09966"/>
<dbReference type="Gene3D" id="3.40.50.1820">
    <property type="entry name" value="alpha/beta hydrolase"/>
    <property type="match status" value="1"/>
</dbReference>
<dbReference type="SUPFAM" id="SSF53474">
    <property type="entry name" value="alpha/beta-Hydrolases"/>
    <property type="match status" value="1"/>
</dbReference>
<evidence type="ECO:0000256" key="1">
    <source>
        <dbReference type="SAM" id="SignalP"/>
    </source>
</evidence>
<organism evidence="2 3">
    <name type="scientific">Curvularia clavata</name>
    <dbReference type="NCBI Taxonomy" id="95742"/>
    <lineage>
        <taxon>Eukaryota</taxon>
        <taxon>Fungi</taxon>
        <taxon>Dikarya</taxon>
        <taxon>Ascomycota</taxon>
        <taxon>Pezizomycotina</taxon>
        <taxon>Dothideomycetes</taxon>
        <taxon>Pleosporomycetidae</taxon>
        <taxon>Pleosporales</taxon>
        <taxon>Pleosporineae</taxon>
        <taxon>Pleosporaceae</taxon>
        <taxon>Curvularia</taxon>
    </lineage>
</organism>
<dbReference type="AlphaFoldDB" id="A0A9Q8ZFZ7"/>
<gene>
    <name evidence="2" type="ORF">yc1106_09966</name>
</gene>
<keyword evidence="3" id="KW-1185">Reference proteome</keyword>
<keyword evidence="1" id="KW-0732">Signal</keyword>
<dbReference type="PANTHER" id="PTHR33428:SF14">
    <property type="entry name" value="CARBOXYLESTERASE TYPE B DOMAIN-CONTAINING PROTEIN"/>
    <property type="match status" value="1"/>
</dbReference>
<protein>
    <submittedName>
        <fullName evidence="2">Uncharacterized protein</fullName>
    </submittedName>
</protein>
<feature type="chain" id="PRO_5040493118" evidence="1">
    <location>
        <begin position="19"/>
        <end position="271"/>
    </location>
</feature>
<sequence length="271" mass="28308">MKSAFSFALVALISSVTASPLQLEPRQGGSTDPFMDSSLPGHTIYLPTSTGSGSGNSTKWPVFVWGNGACSTDGRSNIALLKHVAANGFIAISEGGLSGGGSSNAQTMKQAIDWISKTAGTGRYANVDASRIMAAGFSCGGVEAIDNIFDERVDTIGIVSSGLLSNYDVAKRWNKPVLFVLGGSGDIAYQNGERDYRNIPAGVPTWKGNIPVGHGGTLGDANGGRFGKAILAWAQWVLKGDQNGAQYLKSGYSADGWQVQSKDLDKLKPLA</sequence>
<dbReference type="InterPro" id="IPR029058">
    <property type="entry name" value="AB_hydrolase_fold"/>
</dbReference>
<evidence type="ECO:0000313" key="2">
    <source>
        <dbReference type="EMBL" id="USP82692.1"/>
    </source>
</evidence>
<evidence type="ECO:0000313" key="3">
    <source>
        <dbReference type="Proteomes" id="UP001056012"/>
    </source>
</evidence>
<feature type="signal peptide" evidence="1">
    <location>
        <begin position="1"/>
        <end position="18"/>
    </location>
</feature>
<proteinExistence type="predicted"/>